<dbReference type="InterPro" id="IPR003018">
    <property type="entry name" value="GAF"/>
</dbReference>
<dbReference type="GO" id="GO:0016301">
    <property type="term" value="F:kinase activity"/>
    <property type="evidence" value="ECO:0007669"/>
    <property type="project" value="UniProtKB-KW"/>
</dbReference>
<dbReference type="Gene3D" id="1.10.10.10">
    <property type="entry name" value="Winged helix-like DNA-binding domain superfamily/Winged helix DNA-binding domain"/>
    <property type="match status" value="1"/>
</dbReference>
<feature type="domain" description="ANTAR" evidence="5">
    <location>
        <begin position="168"/>
        <end position="229"/>
    </location>
</feature>
<evidence type="ECO:0000259" key="5">
    <source>
        <dbReference type="PROSITE" id="PS50921"/>
    </source>
</evidence>
<evidence type="ECO:0000256" key="4">
    <source>
        <dbReference type="ARBA" id="ARBA00023163"/>
    </source>
</evidence>
<dbReference type="InterPro" id="IPR005561">
    <property type="entry name" value="ANTAR"/>
</dbReference>
<organism evidence="6 7">
    <name type="scientific">Actinoplanes cyaneus</name>
    <dbReference type="NCBI Taxonomy" id="52696"/>
    <lineage>
        <taxon>Bacteria</taxon>
        <taxon>Bacillati</taxon>
        <taxon>Actinomycetota</taxon>
        <taxon>Actinomycetes</taxon>
        <taxon>Micromonosporales</taxon>
        <taxon>Micromonosporaceae</taxon>
        <taxon>Actinoplanes</taxon>
    </lineage>
</organism>
<name>A0A919IS76_9ACTN</name>
<evidence type="ECO:0000313" key="7">
    <source>
        <dbReference type="Proteomes" id="UP000619479"/>
    </source>
</evidence>
<dbReference type="SUPFAM" id="SSF52172">
    <property type="entry name" value="CheY-like"/>
    <property type="match status" value="1"/>
</dbReference>
<comment type="caution">
    <text evidence="6">The sequence shown here is derived from an EMBL/GenBank/DDBJ whole genome shotgun (WGS) entry which is preliminary data.</text>
</comment>
<dbReference type="InterPro" id="IPR036388">
    <property type="entry name" value="WH-like_DNA-bd_sf"/>
</dbReference>
<dbReference type="PROSITE" id="PS50921">
    <property type="entry name" value="ANTAR"/>
    <property type="match status" value="1"/>
</dbReference>
<dbReference type="GO" id="GO:0003723">
    <property type="term" value="F:RNA binding"/>
    <property type="evidence" value="ECO:0007669"/>
    <property type="project" value="InterPro"/>
</dbReference>
<sequence length="238" mass="25219">MSGEMPLDPADAFAELGRIKLGETDLGGVLGKIADSAKRTIPGAAEVTVTLVRAGGPHTAACTGETALALDESQYEQGHGPCLAASAGAVTLSLPDMANESRWPEFARRAQEAGMRSSLSVGLPVHEDVTGALNIYSTRTRAFDDEAIELAQTFSGYAAVTLANAHLYDTKASLAQHMQVAMRSRAVIEQAKGILMGGRHCSADEAFTILTKLSQDTNRKLRDVAAALVESVQQPRRR</sequence>
<dbReference type="PIRSF" id="PIRSF036625">
    <property type="entry name" value="GAF_ANTAR"/>
    <property type="match status" value="1"/>
</dbReference>
<evidence type="ECO:0000256" key="1">
    <source>
        <dbReference type="ARBA" id="ARBA00022679"/>
    </source>
</evidence>
<dbReference type="SUPFAM" id="SSF55781">
    <property type="entry name" value="GAF domain-like"/>
    <property type="match status" value="1"/>
</dbReference>
<keyword evidence="2" id="KW-0418">Kinase</keyword>
<accession>A0A919IS76</accession>
<dbReference type="InterPro" id="IPR029016">
    <property type="entry name" value="GAF-like_dom_sf"/>
</dbReference>
<dbReference type="Pfam" id="PF03861">
    <property type="entry name" value="ANTAR"/>
    <property type="match status" value="1"/>
</dbReference>
<gene>
    <name evidence="6" type="ORF">Acy02nite_79570</name>
</gene>
<keyword evidence="4" id="KW-0804">Transcription</keyword>
<dbReference type="SMART" id="SM00065">
    <property type="entry name" value="GAF"/>
    <property type="match status" value="1"/>
</dbReference>
<dbReference type="AlphaFoldDB" id="A0A919IS76"/>
<dbReference type="InterPro" id="IPR012074">
    <property type="entry name" value="GAF_ANTAR"/>
</dbReference>
<proteinExistence type="predicted"/>
<dbReference type="Pfam" id="PF13185">
    <property type="entry name" value="GAF_2"/>
    <property type="match status" value="1"/>
</dbReference>
<dbReference type="Proteomes" id="UP000619479">
    <property type="component" value="Unassembled WGS sequence"/>
</dbReference>
<evidence type="ECO:0000256" key="3">
    <source>
        <dbReference type="ARBA" id="ARBA00023015"/>
    </source>
</evidence>
<evidence type="ECO:0000256" key="2">
    <source>
        <dbReference type="ARBA" id="ARBA00022777"/>
    </source>
</evidence>
<evidence type="ECO:0000313" key="6">
    <source>
        <dbReference type="EMBL" id="GID70076.1"/>
    </source>
</evidence>
<dbReference type="EMBL" id="BOMH01000071">
    <property type="protein sequence ID" value="GID70076.1"/>
    <property type="molecule type" value="Genomic_DNA"/>
</dbReference>
<protein>
    <submittedName>
        <fullName evidence="6">Transcriptional regulator</fullName>
    </submittedName>
</protein>
<keyword evidence="3" id="KW-0805">Transcription regulation</keyword>
<dbReference type="SMART" id="SM01012">
    <property type="entry name" value="ANTAR"/>
    <property type="match status" value="1"/>
</dbReference>
<dbReference type="Gene3D" id="3.30.450.40">
    <property type="match status" value="1"/>
</dbReference>
<keyword evidence="7" id="KW-1185">Reference proteome</keyword>
<keyword evidence="1" id="KW-0808">Transferase</keyword>
<reference evidence="6" key="1">
    <citation type="submission" date="2021-01" db="EMBL/GenBank/DDBJ databases">
        <title>Whole genome shotgun sequence of Actinoplanes cyaneus NBRC 14990.</title>
        <authorList>
            <person name="Komaki H."/>
            <person name="Tamura T."/>
        </authorList>
    </citation>
    <scope>NUCLEOTIDE SEQUENCE</scope>
    <source>
        <strain evidence="6">NBRC 14990</strain>
    </source>
</reference>
<dbReference type="InterPro" id="IPR011006">
    <property type="entry name" value="CheY-like_superfamily"/>
</dbReference>